<sequence length="205" mass="23815">MHPALLEKVTMRPVRSISRKDFGSSGIIGTMKPHWLMKIPENIGWYISGFADGEGSFNVSFRKGNGHRLGWQVQLTFNISQRDITNLEIIKDTMGCGRLQHRRDGVHYFVVGDNRSILDRVIPFFDKFSFFSYSKKKNFSLFRKIAFLVKQRKHLTPAGLHQIVAIRERLNEGRGRKRKYNKENIEIITKKSSETTRQTSTQGRR</sequence>
<feature type="compositionally biased region" description="Basic and acidic residues" evidence="1">
    <location>
        <begin position="181"/>
        <end position="194"/>
    </location>
</feature>
<dbReference type="EMBL" id="LCMI01000016">
    <property type="protein sequence ID" value="KKU32258.1"/>
    <property type="molecule type" value="Genomic_DNA"/>
</dbReference>
<gene>
    <name evidence="3" type="ORF">UX47_C0016G0002</name>
</gene>
<keyword evidence="3" id="KW-0255">Endonuclease</keyword>
<dbReference type="Pfam" id="PF00961">
    <property type="entry name" value="LAGLIDADG_1"/>
    <property type="match status" value="1"/>
</dbReference>
<dbReference type="Gene3D" id="3.10.28.10">
    <property type="entry name" value="Homing endonucleases"/>
    <property type="match status" value="1"/>
</dbReference>
<name>A0A0G1RQL5_9BACT</name>
<reference evidence="3 4" key="1">
    <citation type="journal article" date="2015" name="Nature">
        <title>rRNA introns, odd ribosomes, and small enigmatic genomes across a large radiation of phyla.</title>
        <authorList>
            <person name="Brown C.T."/>
            <person name="Hug L.A."/>
            <person name="Thomas B.C."/>
            <person name="Sharon I."/>
            <person name="Castelle C.J."/>
            <person name="Singh A."/>
            <person name="Wilkins M.J."/>
            <person name="Williams K.H."/>
            <person name="Banfield J.F."/>
        </authorList>
    </citation>
    <scope>NUCLEOTIDE SEQUENCE [LARGE SCALE GENOMIC DNA]</scope>
</reference>
<comment type="caution">
    <text evidence="3">The sequence shown here is derived from an EMBL/GenBank/DDBJ whole genome shotgun (WGS) entry which is preliminary data.</text>
</comment>
<evidence type="ECO:0000259" key="2">
    <source>
        <dbReference type="Pfam" id="PF00961"/>
    </source>
</evidence>
<dbReference type="PANTHER" id="PTHR36181">
    <property type="entry name" value="INTRON-ENCODED ENDONUCLEASE AI3-RELATED"/>
    <property type="match status" value="1"/>
</dbReference>
<dbReference type="InterPro" id="IPR051289">
    <property type="entry name" value="LAGLIDADG_Endonuclease"/>
</dbReference>
<dbReference type="InterPro" id="IPR027434">
    <property type="entry name" value="Homing_endonucl"/>
</dbReference>
<organism evidence="3 4">
    <name type="scientific">Candidatus Collierbacteria bacterium GW2011_GWA2_46_26</name>
    <dbReference type="NCBI Taxonomy" id="1618381"/>
    <lineage>
        <taxon>Bacteria</taxon>
        <taxon>Candidatus Collieribacteriota</taxon>
    </lineage>
</organism>
<protein>
    <submittedName>
        <fullName evidence="3">LAGLIDADG homing endonuclease</fullName>
    </submittedName>
</protein>
<evidence type="ECO:0000313" key="4">
    <source>
        <dbReference type="Proteomes" id="UP000034794"/>
    </source>
</evidence>
<dbReference type="SUPFAM" id="SSF55608">
    <property type="entry name" value="Homing endonucleases"/>
    <property type="match status" value="1"/>
</dbReference>
<feature type="compositionally biased region" description="Polar residues" evidence="1">
    <location>
        <begin position="195"/>
        <end position="205"/>
    </location>
</feature>
<keyword evidence="3" id="KW-0540">Nuclease</keyword>
<dbReference type="InterPro" id="IPR004860">
    <property type="entry name" value="LAGLIDADG_dom"/>
</dbReference>
<dbReference type="PANTHER" id="PTHR36181:SF4">
    <property type="entry name" value="LAGLIDADG ENDONUCLEASE"/>
    <property type="match status" value="1"/>
</dbReference>
<accession>A0A0G1RQL5</accession>
<feature type="domain" description="Homing endonuclease LAGLIDADG" evidence="2">
    <location>
        <begin position="47"/>
        <end position="145"/>
    </location>
</feature>
<evidence type="ECO:0000256" key="1">
    <source>
        <dbReference type="SAM" id="MobiDB-lite"/>
    </source>
</evidence>
<proteinExistence type="predicted"/>
<feature type="region of interest" description="Disordered" evidence="1">
    <location>
        <begin position="181"/>
        <end position="205"/>
    </location>
</feature>
<dbReference type="Proteomes" id="UP000034794">
    <property type="component" value="Unassembled WGS sequence"/>
</dbReference>
<evidence type="ECO:0000313" key="3">
    <source>
        <dbReference type="EMBL" id="KKU32258.1"/>
    </source>
</evidence>
<dbReference type="GO" id="GO:0004519">
    <property type="term" value="F:endonuclease activity"/>
    <property type="evidence" value="ECO:0007669"/>
    <property type="project" value="UniProtKB-KW"/>
</dbReference>
<dbReference type="AlphaFoldDB" id="A0A0G1RQL5"/>
<keyword evidence="3" id="KW-0378">Hydrolase</keyword>